<evidence type="ECO:0000259" key="1">
    <source>
        <dbReference type="Pfam" id="PF13612"/>
    </source>
</evidence>
<dbReference type="EMBL" id="CP036553">
    <property type="protein sequence ID" value="QCQ38887.1"/>
    <property type="molecule type" value="Genomic_DNA"/>
</dbReference>
<sequence length="111" mass="12751">MVYERGEIVNVVLTGANVDDRNKNVIDTLTNKMFGKLYTDKGSLSQSLFGKLFNDGIHIVTGLRSNMKQRLISIYNKLMLRKRSIIESPNDTLKNKNNLYTFTTVAYIIFR</sequence>
<reference evidence="3 5" key="1">
    <citation type="submission" date="2018-08" db="EMBL/GenBank/DDBJ databases">
        <title>A genome reference for cultivated species of the human gut microbiota.</title>
        <authorList>
            <person name="Zou Y."/>
            <person name="Xue W."/>
            <person name="Luo G."/>
        </authorList>
    </citation>
    <scope>NUCLEOTIDE SEQUENCE [LARGE SCALE GENOMIC DNA]</scope>
    <source>
        <strain evidence="3 5">AM18-6</strain>
    </source>
</reference>
<protein>
    <recommendedName>
        <fullName evidence="1">Transposase DDE domain-containing protein</fullName>
    </recommendedName>
</protein>
<evidence type="ECO:0000313" key="5">
    <source>
        <dbReference type="Proteomes" id="UP000266644"/>
    </source>
</evidence>
<evidence type="ECO:0000313" key="4">
    <source>
        <dbReference type="Proteomes" id="UP000028294"/>
    </source>
</evidence>
<gene>
    <name evidence="3" type="ORF">DW228_07455</name>
    <name evidence="2" type="ORF">IA74_000735</name>
</gene>
<organism evidence="3 5">
    <name type="scientific">Bacteroides fragilis</name>
    <dbReference type="NCBI Taxonomy" id="817"/>
    <lineage>
        <taxon>Bacteria</taxon>
        <taxon>Pseudomonadati</taxon>
        <taxon>Bacteroidota</taxon>
        <taxon>Bacteroidia</taxon>
        <taxon>Bacteroidales</taxon>
        <taxon>Bacteroidaceae</taxon>
        <taxon>Bacteroides</taxon>
    </lineage>
</organism>
<reference evidence="2 4" key="2">
    <citation type="submission" date="2019-03" db="EMBL/GenBank/DDBJ databases">
        <title>Complete genome assembly of MDR B. fragilis.</title>
        <authorList>
            <person name="Sydenham T.V."/>
            <person name="Hasman H."/>
            <person name="Justesen U.S."/>
        </authorList>
    </citation>
    <scope>NUCLEOTIDE SEQUENCE [LARGE SCALE GENOMIC DNA]</scope>
    <source>
        <strain evidence="2 4">DCMOUH0067B</strain>
    </source>
</reference>
<proteinExistence type="predicted"/>
<accession>A0A396C7M1</accession>
<dbReference type="AlphaFoldDB" id="A0A396C7M1"/>
<dbReference type="Proteomes" id="UP000028294">
    <property type="component" value="Chromosome"/>
</dbReference>
<evidence type="ECO:0000313" key="3">
    <source>
        <dbReference type="EMBL" id="RHH13651.1"/>
    </source>
</evidence>
<dbReference type="EMBL" id="QRJE01000010">
    <property type="protein sequence ID" value="RHH13651.1"/>
    <property type="molecule type" value="Genomic_DNA"/>
</dbReference>
<name>A0A396C7M1_BACFG</name>
<feature type="domain" description="Transposase DDE" evidence="1">
    <location>
        <begin position="2"/>
        <end position="97"/>
    </location>
</feature>
<evidence type="ECO:0000313" key="2">
    <source>
        <dbReference type="EMBL" id="QCQ38887.1"/>
    </source>
</evidence>
<dbReference type="Pfam" id="PF13612">
    <property type="entry name" value="DDE_Tnp_1_3"/>
    <property type="match status" value="1"/>
</dbReference>
<dbReference type="Proteomes" id="UP000266644">
    <property type="component" value="Unassembled WGS sequence"/>
</dbReference>
<dbReference type="InterPro" id="IPR025668">
    <property type="entry name" value="Tnp_DDE_dom"/>
</dbReference>